<keyword evidence="3" id="KW-1185">Reference proteome</keyword>
<dbReference type="PANTHER" id="PTHR23355:SF9">
    <property type="entry name" value="DIS3-LIKE EXONUCLEASE 2"/>
    <property type="match status" value="1"/>
</dbReference>
<evidence type="ECO:0000313" key="2">
    <source>
        <dbReference type="EMBL" id="MFC4594851.1"/>
    </source>
</evidence>
<dbReference type="EMBL" id="JBHSFZ010000025">
    <property type="protein sequence ID" value="MFC4594851.1"/>
    <property type="molecule type" value="Genomic_DNA"/>
</dbReference>
<accession>A0ABV9EYW7</accession>
<gene>
    <name evidence="2" type="ORF">ACFO3E_11705</name>
</gene>
<reference evidence="3" key="1">
    <citation type="journal article" date="2019" name="Int. J. Syst. Evol. Microbiol.">
        <title>The Global Catalogue of Microorganisms (GCM) 10K type strain sequencing project: providing services to taxonomists for standard genome sequencing and annotation.</title>
        <authorList>
            <consortium name="The Broad Institute Genomics Platform"/>
            <consortium name="The Broad Institute Genome Sequencing Center for Infectious Disease"/>
            <person name="Wu L."/>
            <person name="Ma J."/>
        </authorList>
    </citation>
    <scope>NUCLEOTIDE SEQUENCE [LARGE SCALE GENOMIC DNA]</scope>
    <source>
        <strain evidence="3">NBRC 103632</strain>
    </source>
</reference>
<sequence length="464" mass="49637">MKTVVDSGNALGAGLALIRSEFQVPAAFPPDTVQAAEEAARRVPTEHVDRTDLPFVTLDPASSTDLDQALWIEPSGGDLLLHYAIADVGWFVDDGGAIDVEAWRRGETLYLPDGKASLYPPVLSERAASLLPQGPRPAILLVVRVDGDGAVRLDSVERALIRSRAKLAYDSVGAADLPKEFGELARRIRHAEAHRGSARVDPPEQEVSALAGSGFELAFRPRLESEADNASLSLAANLAVADALQSHATGLFRVMAEPDERAVARLRLSAQALKVDWPASMTLKDFERSLTPGNAQHAALMMAIRRAGPGASYAPYRAGVTPWHAAMAATYAHATAPLRRLADRYVLRAVLEVANGRAVSPAVSEAFEKLPTFMARADTLAGKIERAVVDLAETLLLSGKEGERFGAVVTDVDERGAKVQLCDWPVTSRLAVPGLNPGSSVALRLENVDTARRSLLFSLTSNGR</sequence>
<evidence type="ECO:0000313" key="3">
    <source>
        <dbReference type="Proteomes" id="UP001595957"/>
    </source>
</evidence>
<protein>
    <submittedName>
        <fullName evidence="2">RNB domain-containing ribonuclease</fullName>
    </submittedName>
</protein>
<organism evidence="2 3">
    <name type="scientific">Sphingobium tyrosinilyticum</name>
    <dbReference type="NCBI Taxonomy" id="2715436"/>
    <lineage>
        <taxon>Bacteria</taxon>
        <taxon>Pseudomonadati</taxon>
        <taxon>Pseudomonadota</taxon>
        <taxon>Alphaproteobacteria</taxon>
        <taxon>Sphingomonadales</taxon>
        <taxon>Sphingomonadaceae</taxon>
        <taxon>Sphingobium</taxon>
    </lineage>
</organism>
<dbReference type="SUPFAM" id="SSF50249">
    <property type="entry name" value="Nucleic acid-binding proteins"/>
    <property type="match status" value="1"/>
</dbReference>
<dbReference type="InterPro" id="IPR040596">
    <property type="entry name" value="RNase_II_C_S1"/>
</dbReference>
<proteinExistence type="predicted"/>
<name>A0ABV9EYW7_9SPHN</name>
<evidence type="ECO:0000259" key="1">
    <source>
        <dbReference type="SMART" id="SM00955"/>
    </source>
</evidence>
<dbReference type="InterPro" id="IPR050180">
    <property type="entry name" value="RNR_Ribonuclease"/>
</dbReference>
<dbReference type="InterPro" id="IPR012340">
    <property type="entry name" value="NA-bd_OB-fold"/>
</dbReference>
<dbReference type="PANTHER" id="PTHR23355">
    <property type="entry name" value="RIBONUCLEASE"/>
    <property type="match status" value="1"/>
</dbReference>
<dbReference type="Pfam" id="PF00773">
    <property type="entry name" value="RNB"/>
    <property type="match status" value="1"/>
</dbReference>
<dbReference type="InterPro" id="IPR001900">
    <property type="entry name" value="RNase_II/R"/>
</dbReference>
<comment type="caution">
    <text evidence="2">The sequence shown here is derived from an EMBL/GenBank/DDBJ whole genome shotgun (WGS) entry which is preliminary data.</text>
</comment>
<dbReference type="Proteomes" id="UP001595957">
    <property type="component" value="Unassembled WGS sequence"/>
</dbReference>
<dbReference type="Pfam" id="PF18614">
    <property type="entry name" value="RNase_II_C_S1"/>
    <property type="match status" value="1"/>
</dbReference>
<dbReference type="RefSeq" id="WP_380804874.1">
    <property type="nucleotide sequence ID" value="NZ_JBHSFZ010000025.1"/>
</dbReference>
<dbReference type="SMART" id="SM00955">
    <property type="entry name" value="RNB"/>
    <property type="match status" value="1"/>
</dbReference>
<feature type="domain" description="RNB" evidence="1">
    <location>
        <begin position="47"/>
        <end position="356"/>
    </location>
</feature>